<evidence type="ECO:0000256" key="9">
    <source>
        <dbReference type="ARBA" id="ARBA00022792"/>
    </source>
</evidence>
<evidence type="ECO:0000256" key="3">
    <source>
        <dbReference type="ARBA" id="ARBA00007012"/>
    </source>
</evidence>
<keyword evidence="7 18" id="KW-0679">Respiratory chain</keyword>
<keyword evidence="11 18" id="KW-0249">Electron transport</keyword>
<feature type="transmembrane region" description="Helical" evidence="18">
    <location>
        <begin position="57"/>
        <end position="78"/>
    </location>
</feature>
<dbReference type="InterPro" id="IPR001750">
    <property type="entry name" value="ND/Mrp_TM"/>
</dbReference>
<keyword evidence="14 18" id="KW-0830">Ubiquinone</keyword>
<feature type="transmembrane region" description="Helical" evidence="18">
    <location>
        <begin position="196"/>
        <end position="214"/>
    </location>
</feature>
<keyword evidence="16 18" id="KW-0472">Membrane</keyword>
<keyword evidence="15 18" id="KW-0496">Mitochondrion</keyword>
<keyword evidence="12 18" id="KW-1133">Transmembrane helix</keyword>
<proteinExistence type="inferred from homology"/>
<evidence type="ECO:0000256" key="11">
    <source>
        <dbReference type="ARBA" id="ARBA00022982"/>
    </source>
</evidence>
<keyword evidence="13 18" id="KW-0520">NAD</keyword>
<evidence type="ECO:0000256" key="15">
    <source>
        <dbReference type="ARBA" id="ARBA00023128"/>
    </source>
</evidence>
<comment type="similarity">
    <text evidence="3 18">Belongs to the complex I subunit 2 family.</text>
</comment>
<evidence type="ECO:0000256" key="5">
    <source>
        <dbReference type="ARBA" id="ARBA00021008"/>
    </source>
</evidence>
<evidence type="ECO:0000256" key="4">
    <source>
        <dbReference type="ARBA" id="ARBA00012944"/>
    </source>
</evidence>
<dbReference type="PRINTS" id="PR01436">
    <property type="entry name" value="NADHDHGNASE2"/>
</dbReference>
<name>A0A343ISB3_9HEMI</name>
<accession>A0A343ISB3</accession>
<gene>
    <name evidence="20" type="primary">ND2</name>
</gene>
<evidence type="ECO:0000259" key="19">
    <source>
        <dbReference type="Pfam" id="PF00361"/>
    </source>
</evidence>
<organism evidence="20">
    <name type="scientific">Nabicula flavomarginata</name>
    <dbReference type="NCBI Taxonomy" id="1656685"/>
    <lineage>
        <taxon>Eukaryota</taxon>
        <taxon>Metazoa</taxon>
        <taxon>Ecdysozoa</taxon>
        <taxon>Arthropoda</taxon>
        <taxon>Hexapoda</taxon>
        <taxon>Insecta</taxon>
        <taxon>Pterygota</taxon>
        <taxon>Neoptera</taxon>
        <taxon>Paraneoptera</taxon>
        <taxon>Hemiptera</taxon>
        <taxon>Heteroptera</taxon>
        <taxon>Panheteroptera</taxon>
        <taxon>Cimicomorpha</taxon>
        <taxon>Nabidae</taxon>
        <taxon>Nabinae</taxon>
        <taxon>Nabicula</taxon>
    </lineage>
</organism>
<dbReference type="PANTHER" id="PTHR46552">
    <property type="entry name" value="NADH-UBIQUINONE OXIDOREDUCTASE CHAIN 2"/>
    <property type="match status" value="1"/>
</dbReference>
<evidence type="ECO:0000313" key="20">
    <source>
        <dbReference type="EMBL" id="AST10125.1"/>
    </source>
</evidence>
<evidence type="ECO:0000256" key="12">
    <source>
        <dbReference type="ARBA" id="ARBA00022989"/>
    </source>
</evidence>
<dbReference type="PANTHER" id="PTHR46552:SF1">
    <property type="entry name" value="NADH-UBIQUINONE OXIDOREDUCTASE CHAIN 2"/>
    <property type="match status" value="1"/>
</dbReference>
<evidence type="ECO:0000256" key="16">
    <source>
        <dbReference type="ARBA" id="ARBA00023136"/>
    </source>
</evidence>
<evidence type="ECO:0000256" key="17">
    <source>
        <dbReference type="ARBA" id="ARBA00049551"/>
    </source>
</evidence>
<evidence type="ECO:0000256" key="13">
    <source>
        <dbReference type="ARBA" id="ARBA00023027"/>
    </source>
</evidence>
<evidence type="ECO:0000256" key="10">
    <source>
        <dbReference type="ARBA" id="ARBA00022967"/>
    </source>
</evidence>
<evidence type="ECO:0000256" key="14">
    <source>
        <dbReference type="ARBA" id="ARBA00023075"/>
    </source>
</evidence>
<evidence type="ECO:0000256" key="6">
    <source>
        <dbReference type="ARBA" id="ARBA00022448"/>
    </source>
</evidence>
<geneLocation type="mitochondrion" evidence="20"/>
<dbReference type="EMBL" id="KX505851">
    <property type="protein sequence ID" value="AST10125.1"/>
    <property type="molecule type" value="Genomic_DNA"/>
</dbReference>
<feature type="transmembrane region" description="Helical" evidence="18">
    <location>
        <begin position="7"/>
        <end position="27"/>
    </location>
</feature>
<keyword evidence="6" id="KW-0813">Transport</keyword>
<feature type="transmembrane region" description="Helical" evidence="18">
    <location>
        <begin position="235"/>
        <end position="258"/>
    </location>
</feature>
<comment type="subcellular location">
    <subcellularLocation>
        <location evidence="2 18">Mitochondrion inner membrane</location>
        <topology evidence="2 18">Multi-pass membrane protein</topology>
    </subcellularLocation>
</comment>
<dbReference type="InterPro" id="IPR050175">
    <property type="entry name" value="Complex_I_Subunit_2"/>
</dbReference>
<evidence type="ECO:0000256" key="18">
    <source>
        <dbReference type="RuleBase" id="RU003403"/>
    </source>
</evidence>
<dbReference type="CTD" id="4536"/>
<keyword evidence="8 18" id="KW-0812">Transmembrane</keyword>
<comment type="function">
    <text evidence="18">Core subunit of the mitochondrial membrane respiratory chain NADH dehydrogenase (Complex I) which catalyzes electron transfer from NADH through the respiratory chain, using ubiquinone as an electron acceptor. Essential for the catalytic activity and assembly of complex I.</text>
</comment>
<dbReference type="GO" id="GO:0008137">
    <property type="term" value="F:NADH dehydrogenase (ubiquinone) activity"/>
    <property type="evidence" value="ECO:0007669"/>
    <property type="project" value="UniProtKB-EC"/>
</dbReference>
<dbReference type="GO" id="GO:0005743">
    <property type="term" value="C:mitochondrial inner membrane"/>
    <property type="evidence" value="ECO:0007669"/>
    <property type="project" value="UniProtKB-SubCell"/>
</dbReference>
<evidence type="ECO:0000256" key="8">
    <source>
        <dbReference type="ARBA" id="ARBA00022692"/>
    </source>
</evidence>
<dbReference type="GeneID" id="37277163"/>
<sequence length="333" mass="38724">MKNSSSLLFLMITIFSALVVISSNNWISMWMGLEMNLMAFVPLISGTKNHFLSQSCMMYFLMQSMGSLLLLFTVLLNSMMLSKATIDSGYMNLIIMMSMWIKLGVPPFHFWFPEMMSKLNWMKCFLLMTLQKLAPLTILSTINNSYMLTLMITMSVLIGAMGGLNQTSIRKLMAYSSINHMGWMMSCILINANSWIIYLIMYTLMLTPIIMWLNKNKFYNMNQVNVFLTTNMEKLMVSMMMLSLGGMPPFIGFFPKWMVIQYMLEMDMKWTIIVMVLCSLLTLFFYMRMISSFYLMNSTMNKWMIKPSKSSTESTLMFTLNMALPLTMYMNMF</sequence>
<dbReference type="InterPro" id="IPR003917">
    <property type="entry name" value="NADH_UbQ_OxRdtase_chain2"/>
</dbReference>
<comment type="catalytic activity">
    <reaction evidence="17 18">
        <text>a ubiquinone + NADH + 5 H(+)(in) = a ubiquinol + NAD(+) + 4 H(+)(out)</text>
        <dbReference type="Rhea" id="RHEA:29091"/>
        <dbReference type="Rhea" id="RHEA-COMP:9565"/>
        <dbReference type="Rhea" id="RHEA-COMP:9566"/>
        <dbReference type="ChEBI" id="CHEBI:15378"/>
        <dbReference type="ChEBI" id="CHEBI:16389"/>
        <dbReference type="ChEBI" id="CHEBI:17976"/>
        <dbReference type="ChEBI" id="CHEBI:57540"/>
        <dbReference type="ChEBI" id="CHEBI:57945"/>
        <dbReference type="EC" id="7.1.1.2"/>
    </reaction>
</comment>
<dbReference type="GO" id="GO:0006120">
    <property type="term" value="P:mitochondrial electron transport, NADH to ubiquinone"/>
    <property type="evidence" value="ECO:0007669"/>
    <property type="project" value="InterPro"/>
</dbReference>
<evidence type="ECO:0000256" key="7">
    <source>
        <dbReference type="ARBA" id="ARBA00022660"/>
    </source>
</evidence>
<feature type="domain" description="NADH:quinone oxidoreductase/Mrp antiporter transmembrane" evidence="19">
    <location>
        <begin position="23"/>
        <end position="282"/>
    </location>
</feature>
<comment type="function">
    <text evidence="1">Core subunit of the mitochondrial membrane respiratory chain NADH dehydrogenase (Complex I) that is believed to belong to the minimal assembly required for catalysis. Complex I functions in the transfer of electrons from NADH to the respiratory chain. The immediate electron acceptor for the enzyme is believed to be ubiquinone.</text>
</comment>
<feature type="transmembrane region" description="Helical" evidence="18">
    <location>
        <begin position="270"/>
        <end position="295"/>
    </location>
</feature>
<reference evidence="20" key="1">
    <citation type="thesis" date="2017" institute="China Agricultural University">
        <title>Studies on the comparative mitochondrial genomics and phylogeny of Heteroptera (Insecta: Hemiptera).</title>
        <authorList>
            <person name="Jiang P."/>
        </authorList>
    </citation>
    <scope>NUCLEOTIDE SEQUENCE</scope>
</reference>
<keyword evidence="9 18" id="KW-0999">Mitochondrion inner membrane</keyword>
<keyword evidence="10 18" id="KW-1278">Translocase</keyword>
<feature type="transmembrane region" description="Helical" evidence="18">
    <location>
        <begin position="146"/>
        <end position="165"/>
    </location>
</feature>
<dbReference type="AlphaFoldDB" id="A0A343ISB3"/>
<protein>
    <recommendedName>
        <fullName evidence="5 18">NADH-ubiquinone oxidoreductase chain 2</fullName>
        <ecNumber evidence="4 18">7.1.1.2</ecNumber>
    </recommendedName>
</protein>
<dbReference type="RefSeq" id="YP_009472908.1">
    <property type="nucleotide sequence ID" value="NC_037371.1"/>
</dbReference>
<feature type="transmembrane region" description="Helical" evidence="18">
    <location>
        <begin position="90"/>
        <end position="112"/>
    </location>
</feature>
<evidence type="ECO:0000256" key="2">
    <source>
        <dbReference type="ARBA" id="ARBA00004448"/>
    </source>
</evidence>
<dbReference type="EC" id="7.1.1.2" evidence="4 18"/>
<evidence type="ECO:0000256" key="1">
    <source>
        <dbReference type="ARBA" id="ARBA00003257"/>
    </source>
</evidence>
<dbReference type="Pfam" id="PF00361">
    <property type="entry name" value="Proton_antipo_M"/>
    <property type="match status" value="1"/>
</dbReference>